<dbReference type="InterPro" id="IPR032708">
    <property type="entry name" value="McjB_C"/>
</dbReference>
<evidence type="ECO:0000313" key="2">
    <source>
        <dbReference type="EMBL" id="TDV49670.1"/>
    </source>
</evidence>
<dbReference type="AlphaFoldDB" id="A0A4R7VJN6"/>
<protein>
    <submittedName>
        <fullName evidence="2">Transglutaminase superfamily protein</fullName>
    </submittedName>
</protein>
<gene>
    <name evidence="2" type="ORF">CLV71_1079</name>
</gene>
<dbReference type="InterPro" id="IPR053521">
    <property type="entry name" value="McjB-like"/>
</dbReference>
<dbReference type="Proteomes" id="UP000294927">
    <property type="component" value="Unassembled WGS sequence"/>
</dbReference>
<dbReference type="OrthoDB" id="583768at2"/>
<name>A0A4R7VJN6_9PSEU</name>
<organism evidence="2 3">
    <name type="scientific">Actinophytocola oryzae</name>
    <dbReference type="NCBI Taxonomy" id="502181"/>
    <lineage>
        <taxon>Bacteria</taxon>
        <taxon>Bacillati</taxon>
        <taxon>Actinomycetota</taxon>
        <taxon>Actinomycetes</taxon>
        <taxon>Pseudonocardiales</taxon>
        <taxon>Pseudonocardiaceae</taxon>
    </lineage>
</organism>
<accession>A0A4R7VJN6</accession>
<dbReference type="NCBIfam" id="NF033537">
    <property type="entry name" value="lasso_biosyn_B2"/>
    <property type="match status" value="1"/>
</dbReference>
<dbReference type="Pfam" id="PF13471">
    <property type="entry name" value="Transglut_core3"/>
    <property type="match status" value="1"/>
</dbReference>
<dbReference type="RefSeq" id="WP_133904383.1">
    <property type="nucleotide sequence ID" value="NZ_SOCP01000007.1"/>
</dbReference>
<evidence type="ECO:0000259" key="1">
    <source>
        <dbReference type="Pfam" id="PF13471"/>
    </source>
</evidence>
<comment type="caution">
    <text evidence="2">The sequence shown here is derived from an EMBL/GenBank/DDBJ whole genome shotgun (WGS) entry which is preliminary data.</text>
</comment>
<proteinExistence type="predicted"/>
<evidence type="ECO:0000313" key="3">
    <source>
        <dbReference type="Proteomes" id="UP000294927"/>
    </source>
</evidence>
<reference evidence="2 3" key="1">
    <citation type="submission" date="2019-03" db="EMBL/GenBank/DDBJ databases">
        <title>Genomic Encyclopedia of Archaeal and Bacterial Type Strains, Phase II (KMG-II): from individual species to whole genera.</title>
        <authorList>
            <person name="Goeker M."/>
        </authorList>
    </citation>
    <scope>NUCLEOTIDE SEQUENCE [LARGE SCALE GENOMIC DNA]</scope>
    <source>
        <strain evidence="2 3">DSM 45499</strain>
    </source>
</reference>
<sequence>MTMPVVAEETVRLSPRRALSARAAVGLARLLILLPPRRLRLMLTVLRRGARPATAERALRARQAVVSVSARCAGQGCLQRSVAAALLTRLSGQWPDWCTGIRTAPFRAHAWLEVAGEPVGEPADTALFRATMTVRHDAGTRR</sequence>
<dbReference type="EMBL" id="SOCP01000007">
    <property type="protein sequence ID" value="TDV49670.1"/>
    <property type="molecule type" value="Genomic_DNA"/>
</dbReference>
<feature type="domain" description="Microcin J25-processing protein McjB C-terminal" evidence="1">
    <location>
        <begin position="23"/>
        <end position="132"/>
    </location>
</feature>
<keyword evidence="3" id="KW-1185">Reference proteome</keyword>